<dbReference type="InterPro" id="IPR017938">
    <property type="entry name" value="Riboflavin_synthase-like_b-brl"/>
</dbReference>
<proteinExistence type="inferred from homology"/>
<evidence type="ECO:0000256" key="8">
    <source>
        <dbReference type="ARBA" id="ARBA00022617"/>
    </source>
</evidence>
<dbReference type="InterPro" id="IPR017927">
    <property type="entry name" value="FAD-bd_FR_type"/>
</dbReference>
<dbReference type="PANTHER" id="PTHR43396:SF3">
    <property type="entry name" value="FLAVOHEMOPROTEIN"/>
    <property type="match status" value="1"/>
</dbReference>
<dbReference type="GO" id="GO:0071500">
    <property type="term" value="P:cellular response to nitrosative stress"/>
    <property type="evidence" value="ECO:0007669"/>
    <property type="project" value="TreeGrafter"/>
</dbReference>
<comment type="similarity">
    <text evidence="4">Belongs to the globin family. Two-domain flavohemoproteins subfamily.</text>
</comment>
<evidence type="ECO:0000256" key="10">
    <source>
        <dbReference type="ARBA" id="ARBA00022630"/>
    </source>
</evidence>
<evidence type="ECO:0000256" key="18">
    <source>
        <dbReference type="ARBA" id="ARBA00030024"/>
    </source>
</evidence>
<dbReference type="CDD" id="cd06184">
    <property type="entry name" value="flavohem_like_fad_nad_binding"/>
    <property type="match status" value="1"/>
</dbReference>
<dbReference type="SUPFAM" id="SSF52343">
    <property type="entry name" value="Ferredoxin reductase-like, C-terminal NADP-linked domain"/>
    <property type="match status" value="1"/>
</dbReference>
<evidence type="ECO:0000256" key="1">
    <source>
        <dbReference type="ARBA" id="ARBA00001970"/>
    </source>
</evidence>
<evidence type="ECO:0000256" key="2">
    <source>
        <dbReference type="ARBA" id="ARBA00001974"/>
    </source>
</evidence>
<dbReference type="Gene3D" id="1.10.490.10">
    <property type="entry name" value="Globins"/>
    <property type="match status" value="1"/>
</dbReference>
<evidence type="ECO:0000256" key="16">
    <source>
        <dbReference type="ARBA" id="ARBA00023027"/>
    </source>
</evidence>
<keyword evidence="27" id="KW-1185">Reference proteome</keyword>
<dbReference type="PROSITE" id="PS01033">
    <property type="entry name" value="GLOBIN"/>
    <property type="match status" value="1"/>
</dbReference>
<comment type="cofactor">
    <cofactor evidence="2">
        <name>FAD</name>
        <dbReference type="ChEBI" id="CHEBI:57692"/>
    </cofactor>
</comment>
<protein>
    <recommendedName>
        <fullName evidence="6">Flavohemoprotein</fullName>
        <ecNumber evidence="5">1.14.12.17</ecNumber>
    </recommendedName>
    <alternativeName>
        <fullName evidence="19">Flavohemoglobin</fullName>
    </alternativeName>
    <alternativeName>
        <fullName evidence="18">Hemoglobin-like protein</fullName>
    </alternativeName>
    <alternativeName>
        <fullName evidence="20">Nitric oxide dioxygenase</fullName>
    </alternativeName>
</protein>
<evidence type="ECO:0000256" key="11">
    <source>
        <dbReference type="ARBA" id="ARBA00022723"/>
    </source>
</evidence>
<comment type="catalytic activity">
    <reaction evidence="21">
        <text>2 nitric oxide + NADH + 2 O2 = 2 nitrate + NAD(+) + H(+)</text>
        <dbReference type="Rhea" id="RHEA:19469"/>
        <dbReference type="ChEBI" id="CHEBI:15378"/>
        <dbReference type="ChEBI" id="CHEBI:15379"/>
        <dbReference type="ChEBI" id="CHEBI:16480"/>
        <dbReference type="ChEBI" id="CHEBI:17632"/>
        <dbReference type="ChEBI" id="CHEBI:57540"/>
        <dbReference type="ChEBI" id="CHEBI:57945"/>
        <dbReference type="EC" id="1.14.12.17"/>
    </reaction>
</comment>
<keyword evidence="23" id="KW-0813">Transport</keyword>
<name>A0A7X0B3M2_9PROT</name>
<evidence type="ECO:0000256" key="17">
    <source>
        <dbReference type="ARBA" id="ARBA00025094"/>
    </source>
</evidence>
<comment type="caution">
    <text evidence="26">The sequence shown here is derived from an EMBL/GenBank/DDBJ whole genome shotgun (WGS) entry which is preliminary data.</text>
</comment>
<evidence type="ECO:0000256" key="22">
    <source>
        <dbReference type="ARBA" id="ARBA00049433"/>
    </source>
</evidence>
<evidence type="ECO:0000256" key="4">
    <source>
        <dbReference type="ARBA" id="ARBA00008414"/>
    </source>
</evidence>
<dbReference type="PRINTS" id="PR00410">
    <property type="entry name" value="PHEHYDRXLASE"/>
</dbReference>
<dbReference type="NCBIfam" id="NF009805">
    <property type="entry name" value="PRK13289.1"/>
    <property type="match status" value="1"/>
</dbReference>
<evidence type="ECO:0000259" key="24">
    <source>
        <dbReference type="PROSITE" id="PS01033"/>
    </source>
</evidence>
<dbReference type="AlphaFoldDB" id="A0A7X0B3M2"/>
<comment type="similarity">
    <text evidence="3">In the C-terminal section; belongs to the flavoprotein pyridine nucleotide cytochrome reductase family.</text>
</comment>
<dbReference type="Gene3D" id="2.40.30.10">
    <property type="entry name" value="Translation factors"/>
    <property type="match status" value="1"/>
</dbReference>
<evidence type="ECO:0000256" key="12">
    <source>
        <dbReference type="ARBA" id="ARBA00022827"/>
    </source>
</evidence>
<dbReference type="PANTHER" id="PTHR43396">
    <property type="entry name" value="FLAVOHEMOPROTEIN"/>
    <property type="match status" value="1"/>
</dbReference>
<comment type="catalytic activity">
    <reaction evidence="22">
        <text>2 nitric oxide + NADPH + 2 O2 = 2 nitrate + NADP(+) + H(+)</text>
        <dbReference type="Rhea" id="RHEA:19465"/>
        <dbReference type="ChEBI" id="CHEBI:15378"/>
        <dbReference type="ChEBI" id="CHEBI:15379"/>
        <dbReference type="ChEBI" id="CHEBI:16480"/>
        <dbReference type="ChEBI" id="CHEBI:17632"/>
        <dbReference type="ChEBI" id="CHEBI:57783"/>
        <dbReference type="ChEBI" id="CHEBI:58349"/>
        <dbReference type="EC" id="1.14.12.17"/>
    </reaction>
</comment>
<dbReference type="PROSITE" id="PS51384">
    <property type="entry name" value="FAD_FR"/>
    <property type="match status" value="1"/>
</dbReference>
<dbReference type="Gene3D" id="3.40.50.80">
    <property type="entry name" value="Nucleotide-binding domain of ferredoxin-NADP reductase (FNR) module"/>
    <property type="match status" value="1"/>
</dbReference>
<dbReference type="FunFam" id="1.10.490.10:FF:000003">
    <property type="entry name" value="Flavohemoprotein"/>
    <property type="match status" value="1"/>
</dbReference>
<dbReference type="SUPFAM" id="SSF63380">
    <property type="entry name" value="Riboflavin synthase domain-like"/>
    <property type="match status" value="1"/>
</dbReference>
<keyword evidence="7" id="KW-0216">Detoxification</keyword>
<evidence type="ECO:0000256" key="5">
    <source>
        <dbReference type="ARBA" id="ARBA00012229"/>
    </source>
</evidence>
<evidence type="ECO:0000313" key="26">
    <source>
        <dbReference type="EMBL" id="MBB6255123.1"/>
    </source>
</evidence>
<dbReference type="GO" id="GO:0046210">
    <property type="term" value="P:nitric oxide catabolic process"/>
    <property type="evidence" value="ECO:0007669"/>
    <property type="project" value="TreeGrafter"/>
</dbReference>
<dbReference type="GO" id="GO:0008941">
    <property type="term" value="F:nitric oxide dioxygenase NAD(P)H activity"/>
    <property type="evidence" value="ECO:0007669"/>
    <property type="project" value="UniProtKB-EC"/>
</dbReference>
<dbReference type="GO" id="GO:0046872">
    <property type="term" value="F:metal ion binding"/>
    <property type="evidence" value="ECO:0007669"/>
    <property type="project" value="UniProtKB-KW"/>
</dbReference>
<dbReference type="FunFam" id="2.40.30.10:FF:000034">
    <property type="entry name" value="Flavohemoprotein"/>
    <property type="match status" value="1"/>
</dbReference>
<dbReference type="Pfam" id="PF00175">
    <property type="entry name" value="NAD_binding_1"/>
    <property type="match status" value="1"/>
</dbReference>
<dbReference type="GO" id="GO:0020037">
    <property type="term" value="F:heme binding"/>
    <property type="evidence" value="ECO:0007669"/>
    <property type="project" value="InterPro"/>
</dbReference>
<keyword evidence="8 23" id="KW-0349">Heme</keyword>
<feature type="domain" description="FAD-binding FR-type" evidence="25">
    <location>
        <begin position="157"/>
        <end position="263"/>
    </location>
</feature>
<keyword evidence="9 23" id="KW-0561">Oxygen transport</keyword>
<keyword evidence="11" id="KW-0479">Metal-binding</keyword>
<keyword evidence="14 26" id="KW-0560">Oxidoreductase</keyword>
<dbReference type="InterPro" id="IPR001433">
    <property type="entry name" value="OxRdtase_FAD/NAD-bd"/>
</dbReference>
<evidence type="ECO:0000313" key="27">
    <source>
        <dbReference type="Proteomes" id="UP000539175"/>
    </source>
</evidence>
<evidence type="ECO:0000256" key="7">
    <source>
        <dbReference type="ARBA" id="ARBA00022575"/>
    </source>
</evidence>
<keyword evidence="10" id="KW-0285">Flavoprotein</keyword>
<evidence type="ECO:0000256" key="14">
    <source>
        <dbReference type="ARBA" id="ARBA00023002"/>
    </source>
</evidence>
<dbReference type="RefSeq" id="WP_184807637.1">
    <property type="nucleotide sequence ID" value="NZ_JACIIZ010000024.1"/>
</dbReference>
<dbReference type="GO" id="GO:0019825">
    <property type="term" value="F:oxygen binding"/>
    <property type="evidence" value="ECO:0007669"/>
    <property type="project" value="InterPro"/>
</dbReference>
<evidence type="ECO:0000256" key="19">
    <source>
        <dbReference type="ARBA" id="ARBA00030929"/>
    </source>
</evidence>
<dbReference type="InterPro" id="IPR012292">
    <property type="entry name" value="Globin/Proto"/>
</dbReference>
<dbReference type="InterPro" id="IPR009050">
    <property type="entry name" value="Globin-like_sf"/>
</dbReference>
<dbReference type="GO" id="GO:0071949">
    <property type="term" value="F:FAD binding"/>
    <property type="evidence" value="ECO:0007669"/>
    <property type="project" value="TreeGrafter"/>
</dbReference>
<keyword evidence="13" id="KW-0521">NADP</keyword>
<dbReference type="GO" id="GO:0009636">
    <property type="term" value="P:response to toxic substance"/>
    <property type="evidence" value="ECO:0007669"/>
    <property type="project" value="UniProtKB-KW"/>
</dbReference>
<dbReference type="EC" id="1.14.12.17" evidence="5"/>
<keyword evidence="16" id="KW-0520">NAD</keyword>
<comment type="function">
    <text evidence="17">Is involved in NO detoxification in an aerobic process, termed nitric oxide dioxygenase (NOD) reaction that utilizes O(2) and NAD(P)H to convert NO to nitrate, which protects the bacterium from various noxious nitrogen compounds. Therefore, plays a central role in the inducible response to nitrosative stress.</text>
</comment>
<keyword evidence="15" id="KW-0408">Iron</keyword>
<evidence type="ECO:0000256" key="15">
    <source>
        <dbReference type="ARBA" id="ARBA00023004"/>
    </source>
</evidence>
<gene>
    <name evidence="26" type="ORF">FHS74_005722</name>
</gene>
<comment type="cofactor">
    <cofactor evidence="1">
        <name>heme b</name>
        <dbReference type="ChEBI" id="CHEBI:60344"/>
    </cofactor>
</comment>
<dbReference type="Pfam" id="PF00042">
    <property type="entry name" value="Globin"/>
    <property type="match status" value="1"/>
</dbReference>
<evidence type="ECO:0000256" key="13">
    <source>
        <dbReference type="ARBA" id="ARBA00022857"/>
    </source>
</evidence>
<keyword evidence="12" id="KW-0274">FAD</keyword>
<evidence type="ECO:0000256" key="3">
    <source>
        <dbReference type="ARBA" id="ARBA00006401"/>
    </source>
</evidence>
<evidence type="ECO:0000256" key="9">
    <source>
        <dbReference type="ARBA" id="ARBA00022621"/>
    </source>
</evidence>
<dbReference type="Proteomes" id="UP000539175">
    <property type="component" value="Unassembled WGS sequence"/>
</dbReference>
<dbReference type="EMBL" id="JACIIZ010000024">
    <property type="protein sequence ID" value="MBB6255123.1"/>
    <property type="molecule type" value="Genomic_DNA"/>
</dbReference>
<dbReference type="InterPro" id="IPR000971">
    <property type="entry name" value="Globin"/>
</dbReference>
<evidence type="ECO:0000256" key="20">
    <source>
        <dbReference type="ARBA" id="ARBA00033187"/>
    </source>
</evidence>
<organism evidence="26 27">
    <name type="scientific">Nitrospirillum iridis</name>
    <dbReference type="NCBI Taxonomy" id="765888"/>
    <lineage>
        <taxon>Bacteria</taxon>
        <taxon>Pseudomonadati</taxon>
        <taxon>Pseudomonadota</taxon>
        <taxon>Alphaproteobacteria</taxon>
        <taxon>Rhodospirillales</taxon>
        <taxon>Azospirillaceae</taxon>
        <taxon>Nitrospirillum</taxon>
    </lineage>
</organism>
<feature type="domain" description="Globin" evidence="24">
    <location>
        <begin position="6"/>
        <end position="143"/>
    </location>
</feature>
<accession>A0A7X0B3M2</accession>
<reference evidence="26 27" key="1">
    <citation type="submission" date="2020-08" db="EMBL/GenBank/DDBJ databases">
        <title>Genomic Encyclopedia of Type Strains, Phase IV (KMG-IV): sequencing the most valuable type-strain genomes for metagenomic binning, comparative biology and taxonomic classification.</title>
        <authorList>
            <person name="Goeker M."/>
        </authorList>
    </citation>
    <scope>NUCLEOTIDE SEQUENCE [LARGE SCALE GENOMIC DNA]</scope>
    <source>
        <strain evidence="26 27">DSM 22198</strain>
    </source>
</reference>
<dbReference type="CDD" id="cd14781">
    <property type="entry name" value="FHb-globin_1"/>
    <property type="match status" value="1"/>
</dbReference>
<dbReference type="InterPro" id="IPR039261">
    <property type="entry name" value="FNR_nucleotide-bd"/>
</dbReference>
<sequence length="407" mass="43922">MPQPQPLSAQTIAIVKATVPALADHGPAITRAMYARLFQDADIAALFNHSHQGQDGTQTKALANAVLAYARNIENLGALAPAVERIAQKHVGLRILPDHYPHVATALLGALQDVLGEAATPDILAAWGEAYWFLAHVLMAREQGIYNDLASAEGGWSGWRDFTVAEKIVESDIITSFVLVPKDGGPVLRHKAGQYLTFLLPVAGPDLVPTRRNYSISTAPNGRNYRISVKREERGAASSWLHAHVRVGDVLRVSPPAGDFFLPDQPQRPVVLLSGGVGLTPMVSMVETIAEKHPDLETHYIHGTASSATHAMDAHVRAIAARHPGIKVATFYSDPLGDDEPGISHDVTGLITLDWLRDNTPLHQADFYLCGPKPFLRAFVGGLSLAGVPSDRIHYEFFGPAEELTAA</sequence>
<evidence type="ECO:0000256" key="6">
    <source>
        <dbReference type="ARBA" id="ARBA00014637"/>
    </source>
</evidence>
<dbReference type="FunFam" id="3.40.50.80:FF:000010">
    <property type="entry name" value="Flavohemoprotein"/>
    <property type="match status" value="1"/>
</dbReference>
<dbReference type="SUPFAM" id="SSF46458">
    <property type="entry name" value="Globin-like"/>
    <property type="match status" value="1"/>
</dbReference>
<evidence type="ECO:0000256" key="21">
    <source>
        <dbReference type="ARBA" id="ARBA00048649"/>
    </source>
</evidence>
<evidence type="ECO:0000256" key="23">
    <source>
        <dbReference type="RuleBase" id="RU000356"/>
    </source>
</evidence>
<dbReference type="GO" id="GO:0005344">
    <property type="term" value="F:oxygen carrier activity"/>
    <property type="evidence" value="ECO:0007669"/>
    <property type="project" value="UniProtKB-KW"/>
</dbReference>
<evidence type="ECO:0000259" key="25">
    <source>
        <dbReference type="PROSITE" id="PS51384"/>
    </source>
</evidence>
<keyword evidence="26" id="KW-0223">Dioxygenase</keyword>